<keyword evidence="2" id="KW-0812">Transmembrane</keyword>
<proteinExistence type="predicted"/>
<feature type="chain" id="PRO_5025471065" evidence="3">
    <location>
        <begin position="26"/>
        <end position="229"/>
    </location>
</feature>
<evidence type="ECO:0000256" key="1">
    <source>
        <dbReference type="SAM" id="MobiDB-lite"/>
    </source>
</evidence>
<comment type="caution">
    <text evidence="4">The sequence shown here is derived from an EMBL/GenBank/DDBJ whole genome shotgun (WGS) entry which is preliminary data.</text>
</comment>
<evidence type="ECO:0000313" key="5">
    <source>
        <dbReference type="Proteomes" id="UP000440578"/>
    </source>
</evidence>
<feature type="compositionally biased region" description="Basic and acidic residues" evidence="1">
    <location>
        <begin position="188"/>
        <end position="198"/>
    </location>
</feature>
<gene>
    <name evidence="4" type="ORF">FJT64_014365</name>
</gene>
<evidence type="ECO:0000256" key="3">
    <source>
        <dbReference type="SAM" id="SignalP"/>
    </source>
</evidence>
<dbReference type="AlphaFoldDB" id="A0A6A4V234"/>
<keyword evidence="5" id="KW-1185">Reference proteome</keyword>
<accession>A0A6A4V234</accession>
<dbReference type="OrthoDB" id="6403889at2759"/>
<evidence type="ECO:0000313" key="4">
    <source>
        <dbReference type="EMBL" id="KAF0287179.1"/>
    </source>
</evidence>
<organism evidence="4 5">
    <name type="scientific">Amphibalanus amphitrite</name>
    <name type="common">Striped barnacle</name>
    <name type="synonym">Balanus amphitrite</name>
    <dbReference type="NCBI Taxonomy" id="1232801"/>
    <lineage>
        <taxon>Eukaryota</taxon>
        <taxon>Metazoa</taxon>
        <taxon>Ecdysozoa</taxon>
        <taxon>Arthropoda</taxon>
        <taxon>Crustacea</taxon>
        <taxon>Multicrustacea</taxon>
        <taxon>Cirripedia</taxon>
        <taxon>Thoracica</taxon>
        <taxon>Thoracicalcarea</taxon>
        <taxon>Balanomorpha</taxon>
        <taxon>Balanoidea</taxon>
        <taxon>Balanidae</taxon>
        <taxon>Amphibalaninae</taxon>
        <taxon>Amphibalanus</taxon>
    </lineage>
</organism>
<reference evidence="4 5" key="1">
    <citation type="submission" date="2019-07" db="EMBL/GenBank/DDBJ databases">
        <title>Draft genome assembly of a fouling barnacle, Amphibalanus amphitrite (Darwin, 1854): The first reference genome for Thecostraca.</title>
        <authorList>
            <person name="Kim W."/>
        </authorList>
    </citation>
    <scope>NUCLEOTIDE SEQUENCE [LARGE SCALE GENOMIC DNA]</scope>
    <source>
        <strain evidence="4">SNU_AA5</strain>
        <tissue evidence="4">Soma without cirri and trophi</tissue>
    </source>
</reference>
<keyword evidence="3" id="KW-0732">Signal</keyword>
<dbReference type="Proteomes" id="UP000440578">
    <property type="component" value="Unassembled WGS sequence"/>
</dbReference>
<keyword evidence="2" id="KW-1133">Transmembrane helix</keyword>
<keyword evidence="2" id="KW-0472">Membrane</keyword>
<dbReference type="EMBL" id="VIIS01002210">
    <property type="protein sequence ID" value="KAF0287179.1"/>
    <property type="molecule type" value="Genomic_DNA"/>
</dbReference>
<feature type="region of interest" description="Disordered" evidence="1">
    <location>
        <begin position="188"/>
        <end position="229"/>
    </location>
</feature>
<feature type="transmembrane region" description="Helical" evidence="2">
    <location>
        <begin position="140"/>
        <end position="163"/>
    </location>
</feature>
<evidence type="ECO:0000256" key="2">
    <source>
        <dbReference type="SAM" id="Phobius"/>
    </source>
</evidence>
<sequence length="229" mass="25392">MCSPVAMARTLAIVQAFFAWPMAAGQRVSPVEWLSVTLDGPCRPPGPPPVSVERGVLGVVPPGPRVTNVTCDDSGRQLTANVTLTVHQTLQLTHVLDRLRAFNSALFIEDDAFQVCCYRRRPYRLRERAVVWRPRARVQLVVYAAVAGTCVFLAVGAALLAVAHAASRPRRPSPVAPPTVRYSEEMVRRRLDRQHSEHEEDVLLDALSQPPLPRDEEPAVANRRSADFY</sequence>
<feature type="signal peptide" evidence="3">
    <location>
        <begin position="1"/>
        <end position="25"/>
    </location>
</feature>
<protein>
    <submittedName>
        <fullName evidence="4">Uncharacterized protein</fullName>
    </submittedName>
</protein>
<name>A0A6A4V234_AMPAM</name>